<dbReference type="InterPro" id="IPR050266">
    <property type="entry name" value="AB_hydrolase_sf"/>
</dbReference>
<dbReference type="EMBL" id="BASE01000081">
    <property type="protein sequence ID" value="GAM15389.1"/>
    <property type="molecule type" value="Genomic_DNA"/>
</dbReference>
<dbReference type="GO" id="GO:0106435">
    <property type="term" value="F:carboxylesterase activity"/>
    <property type="evidence" value="ECO:0007669"/>
    <property type="project" value="UniProtKB-EC"/>
</dbReference>
<gene>
    <name evidence="5" type="ORF">SAMD00020551_3546</name>
</gene>
<organism evidence="5 6">
    <name type="scientific">Mesobacillus selenatarsenatis (strain DSM 18680 / JCM 14380 / FERM P-15431 / SF-1)</name>
    <dbReference type="NCBI Taxonomy" id="1321606"/>
    <lineage>
        <taxon>Bacteria</taxon>
        <taxon>Bacillati</taxon>
        <taxon>Bacillota</taxon>
        <taxon>Bacilli</taxon>
        <taxon>Bacillales</taxon>
        <taxon>Bacillaceae</taxon>
        <taxon>Mesobacillus</taxon>
    </lineage>
</organism>
<protein>
    <submittedName>
        <fullName evidence="5">Carboxylesterase</fullName>
        <ecNumber evidence="5">3.1.1.1</ecNumber>
    </submittedName>
</protein>
<keyword evidence="1 5" id="KW-0378">Hydrolase</keyword>
<dbReference type="STRING" id="1321606.SAMD00020551_3546"/>
<dbReference type="RefSeq" id="WP_041967044.1">
    <property type="nucleotide sequence ID" value="NZ_BASE01000081.1"/>
</dbReference>
<dbReference type="PANTHER" id="PTHR43798">
    <property type="entry name" value="MONOACYLGLYCEROL LIPASE"/>
    <property type="match status" value="1"/>
</dbReference>
<feature type="active site" description="Nucleophile" evidence="2">
    <location>
        <position position="78"/>
    </location>
</feature>
<dbReference type="InterPro" id="IPR022742">
    <property type="entry name" value="Hydrolase_4"/>
</dbReference>
<feature type="binding site" evidence="3">
    <location>
        <position position="10"/>
    </location>
    <ligand>
        <name>substrate</name>
    </ligand>
</feature>
<name>A0A0A8X828_MESS1</name>
<feature type="active site" description="Charge relay system" evidence="2">
    <location>
        <position position="207"/>
    </location>
</feature>
<evidence type="ECO:0000259" key="4">
    <source>
        <dbReference type="Pfam" id="PF12146"/>
    </source>
</evidence>
<dbReference type="Proteomes" id="UP000031014">
    <property type="component" value="Unassembled WGS sequence"/>
</dbReference>
<dbReference type="InterPro" id="IPR012354">
    <property type="entry name" value="Esterase_lipase"/>
</dbReference>
<sequence length="236" mass="26949">MIGCLLIHGFTGSPFEVEPLAQSLRKRADWKIVVPTLPGHGDELRLKGIKHNEWLDHAENELKALLKECDTVYVVGFSMGGLIASYLASNYRVDKLVLLSAAAYYVNPKQLASDIKEMMRDTVKGKLKENELFKRYTRKIKETPMTATLQFRRLVSKTKPILNDVKVPTLIAQGESDGIVPPKSAHYLYENIGAEEKRLIFYKNSKHLICHCDEKEHLFNEVYDFLTSKPIEEIRS</sequence>
<accession>A0A0A8X828</accession>
<evidence type="ECO:0000313" key="6">
    <source>
        <dbReference type="Proteomes" id="UP000031014"/>
    </source>
</evidence>
<feature type="active site" description="Charge relay system" evidence="2">
    <location>
        <position position="177"/>
    </location>
</feature>
<evidence type="ECO:0000313" key="5">
    <source>
        <dbReference type="EMBL" id="GAM15389.1"/>
    </source>
</evidence>
<comment type="caution">
    <text evidence="5">The sequence shown here is derived from an EMBL/GenBank/DDBJ whole genome shotgun (WGS) entry which is preliminary data.</text>
</comment>
<evidence type="ECO:0000256" key="1">
    <source>
        <dbReference type="ARBA" id="ARBA00022801"/>
    </source>
</evidence>
<dbReference type="ESTHER" id="9baci-a0a0a8x828">
    <property type="family name" value="CarbLipBact_2"/>
</dbReference>
<feature type="domain" description="Serine aminopeptidase S33" evidence="4">
    <location>
        <begin position="4"/>
        <end position="210"/>
    </location>
</feature>
<dbReference type="Pfam" id="PF12146">
    <property type="entry name" value="Hydrolase_4"/>
    <property type="match status" value="1"/>
</dbReference>
<proteinExistence type="predicted"/>
<keyword evidence="6" id="KW-1185">Reference proteome</keyword>
<dbReference type="EC" id="3.1.1.1" evidence="5"/>
<evidence type="ECO:0000256" key="2">
    <source>
        <dbReference type="PIRSR" id="PIRSR017388-1"/>
    </source>
</evidence>
<dbReference type="SUPFAM" id="SSF53474">
    <property type="entry name" value="alpha/beta-Hydrolases"/>
    <property type="match status" value="1"/>
</dbReference>
<reference evidence="5 6" key="1">
    <citation type="submission" date="2013-06" db="EMBL/GenBank/DDBJ databases">
        <title>Whole genome shotgun sequence of Bacillus selenatarsenatis SF-1.</title>
        <authorList>
            <person name="Kuroda M."/>
            <person name="Sei K."/>
            <person name="Yamashita M."/>
            <person name="Ike M."/>
        </authorList>
    </citation>
    <scope>NUCLEOTIDE SEQUENCE [LARGE SCALE GENOMIC DNA]</scope>
    <source>
        <strain evidence="5 6">SF-1</strain>
    </source>
</reference>
<dbReference type="GO" id="GO:0016020">
    <property type="term" value="C:membrane"/>
    <property type="evidence" value="ECO:0007669"/>
    <property type="project" value="TreeGrafter"/>
</dbReference>
<dbReference type="Gene3D" id="3.40.50.1820">
    <property type="entry name" value="alpha/beta hydrolase"/>
    <property type="match status" value="1"/>
</dbReference>
<dbReference type="AlphaFoldDB" id="A0A0A8X828"/>
<dbReference type="InterPro" id="IPR029058">
    <property type="entry name" value="AB_hydrolase_fold"/>
</dbReference>
<dbReference type="PIRSF" id="PIRSF017388">
    <property type="entry name" value="Esterase_lipase"/>
    <property type="match status" value="1"/>
</dbReference>
<dbReference type="PANTHER" id="PTHR43798:SF31">
    <property type="entry name" value="AB HYDROLASE SUPERFAMILY PROTEIN YCLE"/>
    <property type="match status" value="1"/>
</dbReference>
<feature type="binding site" evidence="3">
    <location>
        <position position="79"/>
    </location>
    <ligand>
        <name>substrate</name>
    </ligand>
</feature>
<dbReference type="OrthoDB" id="9786110at2"/>
<evidence type="ECO:0000256" key="3">
    <source>
        <dbReference type="PIRSR" id="PIRSR017388-2"/>
    </source>
</evidence>